<dbReference type="SUPFAM" id="SSF55469">
    <property type="entry name" value="FMN-dependent nitroreductase-like"/>
    <property type="match status" value="1"/>
</dbReference>
<name>A0A9Q3X6J8_PSESX</name>
<feature type="domain" description="Nitroreductase" evidence="1">
    <location>
        <begin position="155"/>
        <end position="343"/>
    </location>
</feature>
<dbReference type="InterPro" id="IPR052544">
    <property type="entry name" value="Bacteriocin_Proc_Enz"/>
</dbReference>
<evidence type="ECO:0000259" key="1">
    <source>
        <dbReference type="Pfam" id="PF00881"/>
    </source>
</evidence>
<dbReference type="Proteomes" id="UP000814207">
    <property type="component" value="Unassembled WGS sequence"/>
</dbReference>
<dbReference type="NCBIfam" id="TIGR03605">
    <property type="entry name" value="antibiot_sagB"/>
    <property type="match status" value="1"/>
</dbReference>
<dbReference type="InterPro" id="IPR020051">
    <property type="entry name" value="SagB-type_dehydrogenase"/>
</dbReference>
<reference evidence="2" key="1">
    <citation type="submission" date="2019-11" db="EMBL/GenBank/DDBJ databases">
        <title>Epiphytic Pseudomonas syringae from cherry orchards.</title>
        <authorList>
            <person name="Hulin M.T."/>
        </authorList>
    </citation>
    <scope>NUCLEOTIDE SEQUENCE</scope>
    <source>
        <strain evidence="2">PA-6-9A</strain>
    </source>
</reference>
<sequence length="360" mass="40825">MRINPNLFFLSKPPSFVIWNYQTHKQFELDLAHSQRLIELIHDISRYNPNLAIDSTLFTNAIIQHTTESDGHAWGWDDLSRIFHIGTKDLTHSEQPKGSKEWAAQYWVHCQEVMNTEPPTPNRFANFQQEDLISLPPPLPNKALNEAASLEQALLNRKTCRSYSNKSITLENISTLLYLSLGHLKERESDSVHLTPLAFRARRSSPSGGGLSSSEGYLYAYNIRELSPGLYYYHPGLHGLRLIRRAKEPLGAFLQGQHFVDNLPFGIFITSQFDKLWWKYPHSRAYRVALLEAGHIAQTVQLVATAMGLNTWLSAAINDTEAERALGIQDLREQLLLFVGGGYSDGNVFCNEFEALLMGN</sequence>
<dbReference type="Gene3D" id="3.40.109.10">
    <property type="entry name" value="NADH Oxidase"/>
    <property type="match status" value="1"/>
</dbReference>
<accession>A0A9Q3X6J8</accession>
<dbReference type="InterPro" id="IPR000415">
    <property type="entry name" value="Nitroreductase-like"/>
</dbReference>
<dbReference type="CDD" id="cd02142">
    <property type="entry name" value="McbC_SagB-like_oxidoreductase"/>
    <property type="match status" value="1"/>
</dbReference>
<dbReference type="AlphaFoldDB" id="A0A9Q3X6J8"/>
<evidence type="ECO:0000313" key="3">
    <source>
        <dbReference type="Proteomes" id="UP000814207"/>
    </source>
</evidence>
<proteinExistence type="predicted"/>
<dbReference type="Pfam" id="PF00881">
    <property type="entry name" value="Nitroreductase"/>
    <property type="match status" value="1"/>
</dbReference>
<protein>
    <submittedName>
        <fullName evidence="2">SagB/ThcOx family dehydrogenase</fullName>
    </submittedName>
</protein>
<dbReference type="PANTHER" id="PTHR43745">
    <property type="entry name" value="NITROREDUCTASE MJ1384-RELATED"/>
    <property type="match status" value="1"/>
</dbReference>
<comment type="caution">
    <text evidence="2">The sequence shown here is derived from an EMBL/GenBank/DDBJ whole genome shotgun (WGS) entry which is preliminary data.</text>
</comment>
<dbReference type="GO" id="GO:0016491">
    <property type="term" value="F:oxidoreductase activity"/>
    <property type="evidence" value="ECO:0007669"/>
    <property type="project" value="InterPro"/>
</dbReference>
<dbReference type="EMBL" id="WKEU01000041">
    <property type="protein sequence ID" value="MCF5063572.1"/>
    <property type="molecule type" value="Genomic_DNA"/>
</dbReference>
<organism evidence="2 3">
    <name type="scientific">Pseudomonas syringae</name>
    <dbReference type="NCBI Taxonomy" id="317"/>
    <lineage>
        <taxon>Bacteria</taxon>
        <taxon>Pseudomonadati</taxon>
        <taxon>Pseudomonadota</taxon>
        <taxon>Gammaproteobacteria</taxon>
        <taxon>Pseudomonadales</taxon>
        <taxon>Pseudomonadaceae</taxon>
        <taxon>Pseudomonas</taxon>
    </lineage>
</organism>
<dbReference type="InterPro" id="IPR029479">
    <property type="entry name" value="Nitroreductase"/>
</dbReference>
<evidence type="ECO:0000313" key="2">
    <source>
        <dbReference type="EMBL" id="MCF5063572.1"/>
    </source>
</evidence>
<dbReference type="PANTHER" id="PTHR43745:SF2">
    <property type="entry name" value="NITROREDUCTASE MJ1384-RELATED"/>
    <property type="match status" value="1"/>
</dbReference>
<gene>
    <name evidence="2" type="ORF">GIW73_11545</name>
</gene>